<dbReference type="PANTHER" id="PTHR21666:SF270">
    <property type="entry name" value="MUREIN HYDROLASE ACTIVATOR ENVC"/>
    <property type="match status" value="1"/>
</dbReference>
<reference evidence="2 3" key="1">
    <citation type="journal article" date="2019" name="J Genomics">
        <title>The Draft Genome of a Hydrogen-producing Cyanobacterium, Arthrospira platensis NIES-46.</title>
        <authorList>
            <person name="Suzuki S."/>
            <person name="Yamaguchi H."/>
            <person name="Kawachi M."/>
        </authorList>
    </citation>
    <scope>NUCLEOTIDE SEQUENCE [LARGE SCALE GENOMIC DNA]</scope>
    <source>
        <strain evidence="2 3">NIES-46</strain>
    </source>
</reference>
<dbReference type="InterPro" id="IPR050570">
    <property type="entry name" value="Cell_wall_metabolism_enzyme"/>
</dbReference>
<dbReference type="GeneID" id="301681439"/>
<feature type="domain" description="M23ase beta-sheet core" evidence="1">
    <location>
        <begin position="131"/>
        <end position="238"/>
    </location>
</feature>
<gene>
    <name evidence="2" type="ORF">NIES46_04720</name>
</gene>
<evidence type="ECO:0000259" key="1">
    <source>
        <dbReference type="Pfam" id="PF01551"/>
    </source>
</evidence>
<keyword evidence="3" id="KW-1185">Reference proteome</keyword>
<dbReference type="InterPro" id="IPR011055">
    <property type="entry name" value="Dup_hybrid_motif"/>
</dbReference>
<dbReference type="CDD" id="cd12797">
    <property type="entry name" value="M23_peptidase"/>
    <property type="match status" value="1"/>
</dbReference>
<dbReference type="RefSeq" id="WP_006617153.1">
    <property type="nucleotide sequence ID" value="NZ_BIMW01000015.1"/>
</dbReference>
<dbReference type="PANTHER" id="PTHR21666">
    <property type="entry name" value="PEPTIDASE-RELATED"/>
    <property type="match status" value="1"/>
</dbReference>
<comment type="caution">
    <text evidence="2">The sequence shown here is derived from an EMBL/GenBank/DDBJ whole genome shotgun (WGS) entry which is preliminary data.</text>
</comment>
<sequence>MKIIIQQNTVLKQKPVASNELNSADKISIYAGNQYEITDYKSAGYGHLEIKFRPPYPGQRETWYIFAPHIQLIDDKIGSINQPVNINTPVDTNSPVSSPKPAATVSSSWKWPMRGTSMGPRTEFGYARGRLHAGVDIGGYTPDECYAASNGVVEYVKNNTSGADGRSIHIRRPDGWEHRYLHLRSIRVRVNDHVSQGQLIGIRGGSGFGYEGREIDGGGYSIHLHFEIRRPDGTPVDPRLFLPNDGSVPIVG</sequence>
<evidence type="ECO:0000313" key="2">
    <source>
        <dbReference type="EMBL" id="GCE92432.1"/>
    </source>
</evidence>
<protein>
    <submittedName>
        <fullName evidence="2">Peptidase</fullName>
    </submittedName>
</protein>
<dbReference type="SUPFAM" id="SSF51261">
    <property type="entry name" value="Duplicated hybrid motif"/>
    <property type="match status" value="1"/>
</dbReference>
<dbReference type="Gene3D" id="2.70.70.10">
    <property type="entry name" value="Glucose Permease (Domain IIA)"/>
    <property type="match status" value="1"/>
</dbReference>
<dbReference type="EMBL" id="BIMW01000015">
    <property type="protein sequence ID" value="GCE92432.1"/>
    <property type="molecule type" value="Genomic_DNA"/>
</dbReference>
<proteinExistence type="predicted"/>
<accession>A0A5M3T1M7</accession>
<dbReference type="Proteomes" id="UP000326169">
    <property type="component" value="Unassembled WGS sequence"/>
</dbReference>
<dbReference type="InterPro" id="IPR016047">
    <property type="entry name" value="M23ase_b-sheet_dom"/>
</dbReference>
<evidence type="ECO:0000313" key="3">
    <source>
        <dbReference type="Proteomes" id="UP000326169"/>
    </source>
</evidence>
<dbReference type="Pfam" id="PF01551">
    <property type="entry name" value="Peptidase_M23"/>
    <property type="match status" value="1"/>
</dbReference>
<organism evidence="2 3">
    <name type="scientific">Limnospira platensis NIES-46</name>
    <dbReference type="NCBI Taxonomy" id="1236695"/>
    <lineage>
        <taxon>Bacteria</taxon>
        <taxon>Bacillati</taxon>
        <taxon>Cyanobacteriota</taxon>
        <taxon>Cyanophyceae</taxon>
        <taxon>Oscillatoriophycideae</taxon>
        <taxon>Oscillatoriales</taxon>
        <taxon>Sirenicapillariaceae</taxon>
        <taxon>Limnospira</taxon>
    </lineage>
</organism>
<name>A0A5M3T1M7_LIMPL</name>